<dbReference type="SUPFAM" id="SSF53756">
    <property type="entry name" value="UDP-Glycosyltransferase/glycogen phosphorylase"/>
    <property type="match status" value="1"/>
</dbReference>
<proteinExistence type="inferred from homology"/>
<sequence length="478" mass="52128">MEAAIVLYPSPPIGHLVAMVELGQLILTRHPSLSIHILITTAPYRADDTAKYIASVSTTNPSLIFHHLSTVSLPPSLTSSSNHESLTLEILRLNNPNVRQALLSISTNFSVRAFVLDFFCAIGLSVAADLNIPGYFFFTSGAASLASFLYFPTLHTTTDKSFKDLNALISIPGVTPVPSSDMAKPILDRNDVAYQCFLENSRQFPKSAGIIINTYESLEPRAIRAISDGLCLPENVPTPPIYCIGPLIIAHNNKGGGGDDVSECLTWLDSQPIGSVVFLCFGSLGLFSKKQLQEIAIGLERSGQRFLWVVRNPPAEKNTGVAITEQPDPELESLLPDGFLGRTKNRGLVVKSWAPQVAVLNHESVGGFVCHCGWNSVLEAVCAGVPIVAWPLYAEQRFNRIVLVEEIKIALTMDESEDGFVSCDVVERRVRELMDSEEGDSVRKRTKALQREAHAALGEGGSSRVALTELFEKWNQLG</sequence>
<dbReference type="FunFam" id="3.40.50.2000:FF:000020">
    <property type="entry name" value="Glycosyltransferase"/>
    <property type="match status" value="1"/>
</dbReference>
<dbReference type="PROSITE" id="PS00375">
    <property type="entry name" value="UDPGT"/>
    <property type="match status" value="1"/>
</dbReference>
<dbReference type="EMBL" id="CABIKO010000003">
    <property type="protein sequence ID" value="VVA11197.1"/>
    <property type="molecule type" value="Genomic_DNA"/>
</dbReference>
<dbReference type="AlphaFoldDB" id="A0A5E4E5S7"/>
<evidence type="ECO:0000313" key="7">
    <source>
        <dbReference type="Proteomes" id="UP000327085"/>
    </source>
</evidence>
<dbReference type="EC" id="2.4.1.-" evidence="5"/>
<name>A0A5E4E5S7_PRUDU</name>
<dbReference type="FunFam" id="3.40.50.2000:FF:000095">
    <property type="entry name" value="Glycosyltransferase"/>
    <property type="match status" value="1"/>
</dbReference>
<keyword evidence="2 4" id="KW-0328">Glycosyltransferase</keyword>
<dbReference type="Gene3D" id="3.40.50.2000">
    <property type="entry name" value="Glycogen Phosphorylase B"/>
    <property type="match status" value="2"/>
</dbReference>
<dbReference type="Gramene" id="VVA11197">
    <property type="protein sequence ID" value="VVA11197"/>
    <property type="gene ID" value="Prudul26B035612"/>
</dbReference>
<dbReference type="InterPro" id="IPR002213">
    <property type="entry name" value="UDP_glucos_trans"/>
</dbReference>
<dbReference type="InterPro" id="IPR050481">
    <property type="entry name" value="UDP-glycosyltransf_plant"/>
</dbReference>
<evidence type="ECO:0000256" key="2">
    <source>
        <dbReference type="ARBA" id="ARBA00022676"/>
    </source>
</evidence>
<organism evidence="6 7">
    <name type="scientific">Prunus dulcis</name>
    <name type="common">Almond</name>
    <name type="synonym">Amygdalus dulcis</name>
    <dbReference type="NCBI Taxonomy" id="3755"/>
    <lineage>
        <taxon>Eukaryota</taxon>
        <taxon>Viridiplantae</taxon>
        <taxon>Streptophyta</taxon>
        <taxon>Embryophyta</taxon>
        <taxon>Tracheophyta</taxon>
        <taxon>Spermatophyta</taxon>
        <taxon>Magnoliopsida</taxon>
        <taxon>eudicotyledons</taxon>
        <taxon>Gunneridae</taxon>
        <taxon>Pentapetalae</taxon>
        <taxon>rosids</taxon>
        <taxon>fabids</taxon>
        <taxon>Rosales</taxon>
        <taxon>Rosaceae</taxon>
        <taxon>Amygdaloideae</taxon>
        <taxon>Amygdaleae</taxon>
        <taxon>Prunus</taxon>
    </lineage>
</organism>
<evidence type="ECO:0000256" key="4">
    <source>
        <dbReference type="RuleBase" id="RU003718"/>
    </source>
</evidence>
<gene>
    <name evidence="6" type="ORF">ALMOND_2B035612</name>
</gene>
<reference evidence="7" key="1">
    <citation type="journal article" date="2020" name="Plant J.">
        <title>Transposons played a major role in the diversification between the closely related almond and peach genomes: results from the almond genome sequence.</title>
        <authorList>
            <person name="Alioto T."/>
            <person name="Alexiou K.G."/>
            <person name="Bardil A."/>
            <person name="Barteri F."/>
            <person name="Castanera R."/>
            <person name="Cruz F."/>
            <person name="Dhingra A."/>
            <person name="Duval H."/>
            <person name="Fernandez I Marti A."/>
            <person name="Frias L."/>
            <person name="Galan B."/>
            <person name="Garcia J.L."/>
            <person name="Howad W."/>
            <person name="Gomez-Garrido J."/>
            <person name="Gut M."/>
            <person name="Julca I."/>
            <person name="Morata J."/>
            <person name="Puigdomenech P."/>
            <person name="Ribeca P."/>
            <person name="Rubio Cabetas M.J."/>
            <person name="Vlasova A."/>
            <person name="Wirthensohn M."/>
            <person name="Garcia-Mas J."/>
            <person name="Gabaldon T."/>
            <person name="Casacuberta J.M."/>
            <person name="Arus P."/>
        </authorList>
    </citation>
    <scope>NUCLEOTIDE SEQUENCE [LARGE SCALE GENOMIC DNA]</scope>
    <source>
        <strain evidence="7">cv. Texas</strain>
    </source>
</reference>
<dbReference type="FunCoup" id="A0A5E4E5S7">
    <property type="interactions" value="463"/>
</dbReference>
<protein>
    <recommendedName>
        <fullName evidence="5">Glycosyltransferase</fullName>
        <ecNumber evidence="5">2.4.1.-</ecNumber>
    </recommendedName>
</protein>
<dbReference type="InParanoid" id="A0A5E4E5S7"/>
<comment type="similarity">
    <text evidence="1 4">Belongs to the UDP-glycosyltransferase family.</text>
</comment>
<accession>A0A5E4E5S7</accession>
<dbReference type="GO" id="GO:0035251">
    <property type="term" value="F:UDP-glucosyltransferase activity"/>
    <property type="evidence" value="ECO:0007669"/>
    <property type="project" value="InterPro"/>
</dbReference>
<evidence type="ECO:0000256" key="5">
    <source>
        <dbReference type="RuleBase" id="RU362057"/>
    </source>
</evidence>
<keyword evidence="3 4" id="KW-0808">Transferase</keyword>
<dbReference type="OMA" id="VSECLTW"/>
<evidence type="ECO:0000313" key="6">
    <source>
        <dbReference type="EMBL" id="VVA11197.1"/>
    </source>
</evidence>
<dbReference type="InterPro" id="IPR035595">
    <property type="entry name" value="UDP_glycos_trans_CS"/>
</dbReference>
<evidence type="ECO:0000256" key="3">
    <source>
        <dbReference type="ARBA" id="ARBA00022679"/>
    </source>
</evidence>
<dbReference type="PANTHER" id="PTHR48048:SF30">
    <property type="entry name" value="GLYCOSYLTRANSFERASE"/>
    <property type="match status" value="1"/>
</dbReference>
<dbReference type="CDD" id="cd03784">
    <property type="entry name" value="GT1_Gtf-like"/>
    <property type="match status" value="1"/>
</dbReference>
<evidence type="ECO:0000256" key="1">
    <source>
        <dbReference type="ARBA" id="ARBA00009995"/>
    </source>
</evidence>
<dbReference type="Pfam" id="PF00201">
    <property type="entry name" value="UDPGT"/>
    <property type="match status" value="1"/>
</dbReference>
<dbReference type="PANTHER" id="PTHR48048">
    <property type="entry name" value="GLYCOSYLTRANSFERASE"/>
    <property type="match status" value="1"/>
</dbReference>
<dbReference type="Proteomes" id="UP000327085">
    <property type="component" value="Chromosome 2"/>
</dbReference>